<proteinExistence type="predicted"/>
<name>A0A067MA65_BOTB1</name>
<dbReference type="HOGENOM" id="CLU_2263320_0_0_1"/>
<evidence type="ECO:0000313" key="1">
    <source>
        <dbReference type="EMBL" id="KDQ08742.1"/>
    </source>
</evidence>
<reference evidence="2" key="1">
    <citation type="journal article" date="2014" name="Proc. Natl. Acad. Sci. U.S.A.">
        <title>Extensive sampling of basidiomycete genomes demonstrates inadequacy of the white-rot/brown-rot paradigm for wood decay fungi.</title>
        <authorList>
            <person name="Riley R."/>
            <person name="Salamov A.A."/>
            <person name="Brown D.W."/>
            <person name="Nagy L.G."/>
            <person name="Floudas D."/>
            <person name="Held B.W."/>
            <person name="Levasseur A."/>
            <person name="Lombard V."/>
            <person name="Morin E."/>
            <person name="Otillar R."/>
            <person name="Lindquist E.A."/>
            <person name="Sun H."/>
            <person name="LaButti K.M."/>
            <person name="Schmutz J."/>
            <person name="Jabbour D."/>
            <person name="Luo H."/>
            <person name="Baker S.E."/>
            <person name="Pisabarro A.G."/>
            <person name="Walton J.D."/>
            <person name="Blanchette R.A."/>
            <person name="Henrissat B."/>
            <person name="Martin F."/>
            <person name="Cullen D."/>
            <person name="Hibbett D.S."/>
            <person name="Grigoriev I.V."/>
        </authorList>
    </citation>
    <scope>NUCLEOTIDE SEQUENCE [LARGE SCALE GENOMIC DNA]</scope>
    <source>
        <strain evidence="2">FD-172 SS1</strain>
    </source>
</reference>
<dbReference type="Proteomes" id="UP000027195">
    <property type="component" value="Unassembled WGS sequence"/>
</dbReference>
<organism evidence="1 2">
    <name type="scientific">Botryobasidium botryosum (strain FD-172 SS1)</name>
    <dbReference type="NCBI Taxonomy" id="930990"/>
    <lineage>
        <taxon>Eukaryota</taxon>
        <taxon>Fungi</taxon>
        <taxon>Dikarya</taxon>
        <taxon>Basidiomycota</taxon>
        <taxon>Agaricomycotina</taxon>
        <taxon>Agaricomycetes</taxon>
        <taxon>Cantharellales</taxon>
        <taxon>Botryobasidiaceae</taxon>
        <taxon>Botryobasidium</taxon>
    </lineage>
</organism>
<evidence type="ECO:0000313" key="2">
    <source>
        <dbReference type="Proteomes" id="UP000027195"/>
    </source>
</evidence>
<accession>A0A067MA65</accession>
<dbReference type="EMBL" id="KL198086">
    <property type="protein sequence ID" value="KDQ08742.1"/>
    <property type="molecule type" value="Genomic_DNA"/>
</dbReference>
<dbReference type="InParanoid" id="A0A067MA65"/>
<dbReference type="AlphaFoldDB" id="A0A067MA65"/>
<sequence length="103" mass="11474">MGLASSPFQPSTLCSILFFSYSFNLHHSRQLLAPFDTLRPLRISLYICVFIAIQPSPLPSLFFSISLFPPIHPYHCETTITQPNQPCSLNCGRVCAADSTVLE</sequence>
<gene>
    <name evidence="1" type="ORF">BOTBODRAFT_557651</name>
</gene>
<keyword evidence="2" id="KW-1185">Reference proteome</keyword>
<protein>
    <submittedName>
        <fullName evidence="1">Uncharacterized protein</fullName>
    </submittedName>
</protein>